<dbReference type="NCBIfam" id="TIGR00251">
    <property type="entry name" value="DUF167 family protein"/>
    <property type="match status" value="1"/>
</dbReference>
<dbReference type="InterPro" id="IPR003746">
    <property type="entry name" value="DUF167"/>
</dbReference>
<comment type="similarity">
    <text evidence="1 2">Belongs to the UPF0235 family.</text>
</comment>
<dbReference type="Proteomes" id="UP000013307">
    <property type="component" value="Chromosome"/>
</dbReference>
<dbReference type="AlphaFoldDB" id="N0BJU4"/>
<dbReference type="GO" id="GO:0005737">
    <property type="term" value="C:cytoplasm"/>
    <property type="evidence" value="ECO:0007669"/>
    <property type="project" value="TreeGrafter"/>
</dbReference>
<sequence>MGFEEALKKDGDRTILSISVSANAKKTRIPHAYNEWRKAIEVRIKSPARDNKANREIISEMEKIFGVEVEILKGEKSSNKVIRVHLSYDRVVEILKRRFENEAEL</sequence>
<dbReference type="Gene3D" id="3.30.1200.10">
    <property type="entry name" value="YggU-like"/>
    <property type="match status" value="1"/>
</dbReference>
<dbReference type="eggNOG" id="arCOG04058">
    <property type="taxonomic scope" value="Archaea"/>
</dbReference>
<gene>
    <name evidence="3" type="ORF">Asulf_00758</name>
</gene>
<evidence type="ECO:0000313" key="3">
    <source>
        <dbReference type="EMBL" id="AGK60771.1"/>
    </source>
</evidence>
<dbReference type="OrthoDB" id="51554at2157"/>
<dbReference type="HAMAP" id="MF_00634">
    <property type="entry name" value="UPF0235"/>
    <property type="match status" value="1"/>
</dbReference>
<proteinExistence type="inferred from homology"/>
<dbReference type="PANTHER" id="PTHR13420:SF7">
    <property type="entry name" value="UPF0235 PROTEIN C15ORF40"/>
    <property type="match status" value="1"/>
</dbReference>
<protein>
    <recommendedName>
        <fullName evidence="2">UPF0235 protein Asulf_00758</fullName>
    </recommendedName>
</protein>
<dbReference type="PANTHER" id="PTHR13420">
    <property type="entry name" value="UPF0235 PROTEIN C15ORF40"/>
    <property type="match status" value="1"/>
</dbReference>
<dbReference type="SUPFAM" id="SSF69786">
    <property type="entry name" value="YggU-like"/>
    <property type="match status" value="1"/>
</dbReference>
<accession>N0BJU4</accession>
<dbReference type="SMART" id="SM01152">
    <property type="entry name" value="DUF167"/>
    <property type="match status" value="1"/>
</dbReference>
<dbReference type="EMBL" id="CP005290">
    <property type="protein sequence ID" value="AGK60771.1"/>
    <property type="molecule type" value="Genomic_DNA"/>
</dbReference>
<name>N0BJU4_9EURY</name>
<dbReference type="Pfam" id="PF02594">
    <property type="entry name" value="DUF167"/>
    <property type="match status" value="1"/>
</dbReference>
<reference evidence="3 4" key="1">
    <citation type="journal article" date="2013" name="Genome Announc.">
        <title>Complete Genome Sequence of the Thermophilic and Facultatively Chemolithoautotrophic Sulfate Reducer Archaeoglobus sulfaticallidus Strain PM70-1T.</title>
        <authorList>
            <person name="Stokke R."/>
            <person name="Hocking W.P."/>
            <person name="Steinsbu B.O."/>
            <person name="Steen I.H."/>
        </authorList>
    </citation>
    <scope>NUCLEOTIDE SEQUENCE [LARGE SCALE GENOMIC DNA]</scope>
    <source>
        <strain evidence="3">PM70-1</strain>
    </source>
</reference>
<dbReference type="KEGG" id="ast:Asulf_00758"/>
<keyword evidence="4" id="KW-1185">Reference proteome</keyword>
<dbReference type="STRING" id="387631.Asulf_00758"/>
<evidence type="ECO:0000313" key="4">
    <source>
        <dbReference type="Proteomes" id="UP000013307"/>
    </source>
</evidence>
<dbReference type="HOGENOM" id="CLU_130694_6_1_2"/>
<organism evidence="3 4">
    <name type="scientific">Archaeoglobus sulfaticallidus PM70-1</name>
    <dbReference type="NCBI Taxonomy" id="387631"/>
    <lineage>
        <taxon>Archaea</taxon>
        <taxon>Methanobacteriati</taxon>
        <taxon>Methanobacteriota</taxon>
        <taxon>Archaeoglobi</taxon>
        <taxon>Archaeoglobales</taxon>
        <taxon>Archaeoglobaceae</taxon>
        <taxon>Archaeoglobus</taxon>
    </lineage>
</organism>
<evidence type="ECO:0000256" key="2">
    <source>
        <dbReference type="HAMAP-Rule" id="MF_00634"/>
    </source>
</evidence>
<dbReference type="RefSeq" id="WP_015590370.1">
    <property type="nucleotide sequence ID" value="NC_021169.1"/>
</dbReference>
<evidence type="ECO:0000256" key="1">
    <source>
        <dbReference type="ARBA" id="ARBA00010364"/>
    </source>
</evidence>
<dbReference type="GeneID" id="15392399"/>
<dbReference type="InterPro" id="IPR036591">
    <property type="entry name" value="YggU-like_sf"/>
</dbReference>